<organism evidence="2 3">
    <name type="scientific">Fusarium kuroshium</name>
    <dbReference type="NCBI Taxonomy" id="2010991"/>
    <lineage>
        <taxon>Eukaryota</taxon>
        <taxon>Fungi</taxon>
        <taxon>Dikarya</taxon>
        <taxon>Ascomycota</taxon>
        <taxon>Pezizomycotina</taxon>
        <taxon>Sordariomycetes</taxon>
        <taxon>Hypocreomycetidae</taxon>
        <taxon>Hypocreales</taxon>
        <taxon>Nectriaceae</taxon>
        <taxon>Fusarium</taxon>
        <taxon>Fusarium solani species complex</taxon>
    </lineage>
</organism>
<protein>
    <submittedName>
        <fullName evidence="2">Uncharacterized protein</fullName>
    </submittedName>
</protein>
<feature type="transmembrane region" description="Helical" evidence="1">
    <location>
        <begin position="138"/>
        <end position="155"/>
    </location>
</feature>
<evidence type="ECO:0000256" key="1">
    <source>
        <dbReference type="SAM" id="Phobius"/>
    </source>
</evidence>
<keyword evidence="1" id="KW-0472">Membrane</keyword>
<name>A0A3M2S386_9HYPO</name>
<sequence length="241" mass="27135">MDHHVEHDDNYAALVVFSHPHHEDLVDPHDDGLPFYQGAPIPELGDDMKKDFHIRREISKHFLAAQIEFGKAYHDATNYANTPDIGRDTWYFARRFARAQGRAFLKNSGEAIRQVAVLFDILCALAAVRQAKKLEIDIFNLGNIIAVVCLAGVFLTDDVLIAHLLFLTAIVHLVFTYLPLIAYIFLGLAIEKGKNVLCKVRDAAWDGSLTMNDVGALDSWVFSILWFFAPEDVTPSGWWAL</sequence>
<gene>
    <name evidence="2" type="ORF">CDV36_008389</name>
</gene>
<evidence type="ECO:0000313" key="3">
    <source>
        <dbReference type="Proteomes" id="UP000277212"/>
    </source>
</evidence>
<accession>A0A3M2S386</accession>
<proteinExistence type="predicted"/>
<keyword evidence="1" id="KW-0812">Transmembrane</keyword>
<dbReference type="EMBL" id="NKUJ01000151">
    <property type="protein sequence ID" value="RMJ11969.1"/>
    <property type="molecule type" value="Genomic_DNA"/>
</dbReference>
<dbReference type="OrthoDB" id="5037502at2759"/>
<reference evidence="2 3" key="1">
    <citation type="submission" date="2017-06" db="EMBL/GenBank/DDBJ databases">
        <title>Comparative genomic analysis of Ambrosia Fusariam Clade fungi.</title>
        <authorList>
            <person name="Stajich J.E."/>
            <person name="Carrillo J."/>
            <person name="Kijimoto T."/>
            <person name="Eskalen A."/>
            <person name="O'Donnell K."/>
            <person name="Kasson M."/>
        </authorList>
    </citation>
    <scope>NUCLEOTIDE SEQUENCE [LARGE SCALE GENOMIC DNA]</scope>
    <source>
        <strain evidence="2">UCR3666</strain>
    </source>
</reference>
<comment type="caution">
    <text evidence="2">The sequence shown here is derived from an EMBL/GenBank/DDBJ whole genome shotgun (WGS) entry which is preliminary data.</text>
</comment>
<feature type="transmembrane region" description="Helical" evidence="1">
    <location>
        <begin position="161"/>
        <end position="186"/>
    </location>
</feature>
<dbReference type="Proteomes" id="UP000277212">
    <property type="component" value="Unassembled WGS sequence"/>
</dbReference>
<keyword evidence="3" id="KW-1185">Reference proteome</keyword>
<evidence type="ECO:0000313" key="2">
    <source>
        <dbReference type="EMBL" id="RMJ11969.1"/>
    </source>
</evidence>
<keyword evidence="1" id="KW-1133">Transmembrane helix</keyword>
<dbReference type="AlphaFoldDB" id="A0A3M2S386"/>